<evidence type="ECO:0000256" key="2">
    <source>
        <dbReference type="ARBA" id="ARBA00010855"/>
    </source>
</evidence>
<feature type="region of interest" description="Disordered" evidence="11">
    <location>
        <begin position="204"/>
        <end position="240"/>
    </location>
</feature>
<evidence type="ECO:0000256" key="6">
    <source>
        <dbReference type="ARBA" id="ARBA00023015"/>
    </source>
</evidence>
<dbReference type="InterPro" id="IPR035965">
    <property type="entry name" value="PAS-like_dom_sf"/>
</dbReference>
<dbReference type="SUPFAM" id="SSF55785">
    <property type="entry name" value="PYP-like sensor domain (PAS domain)"/>
    <property type="match status" value="1"/>
</dbReference>
<dbReference type="GO" id="GO:0005634">
    <property type="term" value="C:nucleus"/>
    <property type="evidence" value="ECO:0007669"/>
    <property type="project" value="UniProtKB-SubCell"/>
</dbReference>
<dbReference type="CDD" id="cd00130">
    <property type="entry name" value="PAS"/>
    <property type="match status" value="1"/>
</dbReference>
<evidence type="ECO:0000259" key="12">
    <source>
        <dbReference type="PROSITE" id="PS50048"/>
    </source>
</evidence>
<keyword evidence="5" id="KW-0862">Zinc</keyword>
<dbReference type="PANTHER" id="PTHR47659">
    <property type="entry name" value="ZN(II)2CYS6 TRANSCRIPTION FACTOR (EUROFUNG)-RELATED"/>
    <property type="match status" value="1"/>
</dbReference>
<dbReference type="Pfam" id="PF24990">
    <property type="entry name" value="PAS_13"/>
    <property type="match status" value="2"/>
</dbReference>
<proteinExistence type="inferred from homology"/>
<protein>
    <submittedName>
        <fullName evidence="14">Transcription activator of gluconeogenesis ERT1</fullName>
    </submittedName>
</protein>
<dbReference type="CDD" id="cd00067">
    <property type="entry name" value="GAL4"/>
    <property type="match status" value="1"/>
</dbReference>
<dbReference type="PROSITE" id="PS00463">
    <property type="entry name" value="ZN2_CY6_FUNGAL_1"/>
    <property type="match status" value="1"/>
</dbReference>
<keyword evidence="15" id="KW-1185">Reference proteome</keyword>
<reference evidence="15" key="1">
    <citation type="journal article" date="2017" name="Genome Announc.">
        <title>Genome sequences of Cyberlindnera fabianii 65, Pichia kudriavzevii 129, and Saccharomyces cerevisiae 131 isolated from fermented masau fruits in Zimbabwe.</title>
        <authorList>
            <person name="van Rijswijck I.M.H."/>
            <person name="Derks M.F.L."/>
            <person name="Abee T."/>
            <person name="de Ridder D."/>
            <person name="Smid E.J."/>
        </authorList>
    </citation>
    <scope>NUCLEOTIDE SEQUENCE [LARGE SCALE GENOMIC DNA]</scope>
    <source>
        <strain evidence="15">65</strain>
    </source>
</reference>
<evidence type="ECO:0000256" key="5">
    <source>
        <dbReference type="ARBA" id="ARBA00022833"/>
    </source>
</evidence>
<accession>A0A1V2L927</accession>
<keyword evidence="3" id="KW-0312">Gluconeogenesis</keyword>
<dbReference type="InterPro" id="IPR000014">
    <property type="entry name" value="PAS"/>
</dbReference>
<dbReference type="InterPro" id="IPR056751">
    <property type="entry name" value="PAS_13"/>
</dbReference>
<evidence type="ECO:0000256" key="10">
    <source>
        <dbReference type="ARBA" id="ARBA00023242"/>
    </source>
</evidence>
<keyword evidence="4" id="KW-0479">Metal-binding</keyword>
<evidence type="ECO:0000256" key="11">
    <source>
        <dbReference type="SAM" id="MobiDB-lite"/>
    </source>
</evidence>
<evidence type="ECO:0000256" key="7">
    <source>
        <dbReference type="ARBA" id="ARBA00023125"/>
    </source>
</evidence>
<dbReference type="GO" id="GO:0000977">
    <property type="term" value="F:RNA polymerase II transcription regulatory region sequence-specific DNA binding"/>
    <property type="evidence" value="ECO:0007669"/>
    <property type="project" value="TreeGrafter"/>
</dbReference>
<dbReference type="PROSITE" id="PS50112">
    <property type="entry name" value="PAS"/>
    <property type="match status" value="1"/>
</dbReference>
<dbReference type="Pfam" id="PF00172">
    <property type="entry name" value="Zn_clus"/>
    <property type="match status" value="1"/>
</dbReference>
<evidence type="ECO:0000313" key="14">
    <source>
        <dbReference type="EMBL" id="ONH67786.1"/>
    </source>
</evidence>
<dbReference type="PROSITE" id="PS50048">
    <property type="entry name" value="ZN2_CY6_FUNGAL_2"/>
    <property type="match status" value="1"/>
</dbReference>
<sequence>MSATQDIASQKRTRYTARKKTTRACNHCHKAHMTCDESRPCKRCFQRGLQDTCVDAPRKKKKYLLDVSEDMAKAPGSEAMSRSGTNTSASPPTAPVTTPGGPAALPSLPSLMDQIKSDSSVPTQQLPMINELYPPQLSFSRSTSMTQPSQNQQKHYVPAVGPNQQQQRQHTRHSKFMSNAADSEYSILSDIIRQDDIDLGIHRHSQAQSESQSPHFHDNGHHRKDSSVMSSGSTPNSQSLQHDIYSTYSKGDKTINQYMLGFVQDKMVTLPEALKSIEGERQFSTDPFPDPSLPVLSFSIAISESSDSPSQTTTASLSHWGLRFKEAEEIYAKVSRPFSYTPGFHALIAYLKTRFARTELIQMAKAISSYRPSFIACTNTLKEDDLIFMEQCFQRTLLEYDKFISLSGTPTIVWRRTGQIAYVSEEFCILTGWTKEQLLNKITFIVELMDDSSVLEYFNLFSAIAYGDFRGATMAGCTLLTPNDTRVKTTCIWTLKRDVFGIPMMMIGNFLPIL</sequence>
<dbReference type="STRING" id="36022.A0A1V2L927"/>
<dbReference type="InterPro" id="IPR036864">
    <property type="entry name" value="Zn2-C6_fun-type_DNA-bd_sf"/>
</dbReference>
<dbReference type="GO" id="GO:0008270">
    <property type="term" value="F:zinc ion binding"/>
    <property type="evidence" value="ECO:0007669"/>
    <property type="project" value="InterPro"/>
</dbReference>
<evidence type="ECO:0000256" key="8">
    <source>
        <dbReference type="ARBA" id="ARBA00023159"/>
    </source>
</evidence>
<gene>
    <name evidence="14" type="ORF">BON22_2390</name>
</gene>
<feature type="compositionally biased region" description="Polar residues" evidence="11">
    <location>
        <begin position="227"/>
        <end position="240"/>
    </location>
</feature>
<dbReference type="Gene3D" id="4.10.240.10">
    <property type="entry name" value="Zn(2)-C6 fungal-type DNA-binding domain"/>
    <property type="match status" value="1"/>
</dbReference>
<comment type="similarity">
    <text evidence="2">Belongs to the ERT1/acuK family.</text>
</comment>
<evidence type="ECO:0000256" key="1">
    <source>
        <dbReference type="ARBA" id="ARBA00004123"/>
    </source>
</evidence>
<feature type="region of interest" description="Disordered" evidence="11">
    <location>
        <begin position="72"/>
        <end position="127"/>
    </location>
</feature>
<keyword evidence="7" id="KW-0238">DNA-binding</keyword>
<dbReference type="GO" id="GO:0000981">
    <property type="term" value="F:DNA-binding transcription factor activity, RNA polymerase II-specific"/>
    <property type="evidence" value="ECO:0007669"/>
    <property type="project" value="InterPro"/>
</dbReference>
<feature type="compositionally biased region" description="Low complexity" evidence="11">
    <location>
        <begin position="83"/>
        <end position="104"/>
    </location>
</feature>
<keyword evidence="10" id="KW-0539">Nucleus</keyword>
<dbReference type="InterPro" id="IPR001138">
    <property type="entry name" value="Zn2Cys6_DnaBD"/>
</dbReference>
<keyword evidence="8" id="KW-0010">Activator</keyword>
<dbReference type="VEuPathDB" id="FungiDB:BON22_2390"/>
<dbReference type="SMART" id="SM00066">
    <property type="entry name" value="GAL4"/>
    <property type="match status" value="1"/>
</dbReference>
<evidence type="ECO:0000256" key="4">
    <source>
        <dbReference type="ARBA" id="ARBA00022723"/>
    </source>
</evidence>
<organism evidence="14 15">
    <name type="scientific">Cyberlindnera fabianii</name>
    <name type="common">Yeast</name>
    <name type="synonym">Hansenula fabianii</name>
    <dbReference type="NCBI Taxonomy" id="36022"/>
    <lineage>
        <taxon>Eukaryota</taxon>
        <taxon>Fungi</taxon>
        <taxon>Dikarya</taxon>
        <taxon>Ascomycota</taxon>
        <taxon>Saccharomycotina</taxon>
        <taxon>Saccharomycetes</taxon>
        <taxon>Phaffomycetales</taxon>
        <taxon>Phaffomycetaceae</taxon>
        <taxon>Cyberlindnera</taxon>
    </lineage>
</organism>
<comment type="subcellular location">
    <subcellularLocation>
        <location evidence="1">Nucleus</location>
    </subcellularLocation>
</comment>
<evidence type="ECO:0000256" key="3">
    <source>
        <dbReference type="ARBA" id="ARBA00022432"/>
    </source>
</evidence>
<dbReference type="OMA" id="VMTTCKL"/>
<comment type="caution">
    <text evidence="14">The sequence shown here is derived from an EMBL/GenBank/DDBJ whole genome shotgun (WGS) entry which is preliminary data.</text>
</comment>
<dbReference type="InterPro" id="IPR050335">
    <property type="entry name" value="ERT1_acuK_gluconeogen_tf"/>
</dbReference>
<dbReference type="GO" id="GO:0009267">
    <property type="term" value="P:cellular response to starvation"/>
    <property type="evidence" value="ECO:0007669"/>
    <property type="project" value="TreeGrafter"/>
</dbReference>
<dbReference type="AlphaFoldDB" id="A0A1V2L927"/>
<evidence type="ECO:0000313" key="15">
    <source>
        <dbReference type="Proteomes" id="UP000189513"/>
    </source>
</evidence>
<evidence type="ECO:0000259" key="13">
    <source>
        <dbReference type="PROSITE" id="PS50112"/>
    </source>
</evidence>
<dbReference type="EMBL" id="MPUK01000004">
    <property type="protein sequence ID" value="ONH67786.1"/>
    <property type="molecule type" value="Genomic_DNA"/>
</dbReference>
<dbReference type="PANTHER" id="PTHR47659:SF1">
    <property type="entry name" value="TRANSCRIPTION ACTIVATOR OF GLUCONEOGENESIS ERT1"/>
    <property type="match status" value="1"/>
</dbReference>
<feature type="domain" description="PAS" evidence="13">
    <location>
        <begin position="396"/>
        <end position="453"/>
    </location>
</feature>
<feature type="domain" description="Zn(2)-C6 fungal-type" evidence="12">
    <location>
        <begin position="24"/>
        <end position="55"/>
    </location>
</feature>
<keyword evidence="6" id="KW-0805">Transcription regulation</keyword>
<evidence type="ECO:0000256" key="9">
    <source>
        <dbReference type="ARBA" id="ARBA00023163"/>
    </source>
</evidence>
<keyword evidence="9" id="KW-0804">Transcription</keyword>
<name>A0A1V2L927_CYBFA</name>
<dbReference type="SUPFAM" id="SSF57701">
    <property type="entry name" value="Zn2/Cys6 DNA-binding domain"/>
    <property type="match status" value="1"/>
</dbReference>
<feature type="compositionally biased region" description="Polar residues" evidence="11">
    <location>
        <begin position="117"/>
        <end position="127"/>
    </location>
</feature>
<dbReference type="Proteomes" id="UP000189513">
    <property type="component" value="Unassembled WGS sequence"/>
</dbReference>
<dbReference type="GO" id="GO:0006094">
    <property type="term" value="P:gluconeogenesis"/>
    <property type="evidence" value="ECO:0007669"/>
    <property type="project" value="UniProtKB-KW"/>
</dbReference>